<dbReference type="GO" id="GO:0019867">
    <property type="term" value="C:outer membrane"/>
    <property type="evidence" value="ECO:0007669"/>
    <property type="project" value="InterPro"/>
</dbReference>
<dbReference type="GO" id="GO:0015920">
    <property type="term" value="P:lipopolysaccharide transport"/>
    <property type="evidence" value="ECO:0007669"/>
    <property type="project" value="TreeGrafter"/>
</dbReference>
<keyword evidence="2" id="KW-0472">Membrane</keyword>
<proteinExistence type="inferred from homology"/>
<evidence type="ECO:0000313" key="4">
    <source>
        <dbReference type="EMBL" id="QEA05229.1"/>
    </source>
</evidence>
<dbReference type="PROSITE" id="PS51257">
    <property type="entry name" value="PROKAR_LIPOPROTEIN"/>
    <property type="match status" value="1"/>
</dbReference>
<organism evidence="4">
    <name type="scientific">uncultured organism</name>
    <dbReference type="NCBI Taxonomy" id="155900"/>
    <lineage>
        <taxon>unclassified sequences</taxon>
        <taxon>environmental samples</taxon>
    </lineage>
</organism>
<dbReference type="GO" id="GO:1990351">
    <property type="term" value="C:transporter complex"/>
    <property type="evidence" value="ECO:0007669"/>
    <property type="project" value="TreeGrafter"/>
</dbReference>
<keyword evidence="3" id="KW-0998">Cell outer membrane</keyword>
<dbReference type="GO" id="GO:0001530">
    <property type="term" value="F:lipopolysaccharide binding"/>
    <property type="evidence" value="ECO:0007669"/>
    <property type="project" value="TreeGrafter"/>
</dbReference>
<dbReference type="Pfam" id="PF04390">
    <property type="entry name" value="LptE"/>
    <property type="match status" value="1"/>
</dbReference>
<keyword evidence="4" id="KW-0449">Lipoprotein</keyword>
<name>A0A5B8R7X7_9ZZZZ</name>
<protein>
    <submittedName>
        <fullName evidence="4">LPS-assembly lipoprotein LptE</fullName>
    </submittedName>
</protein>
<reference evidence="4" key="1">
    <citation type="submission" date="2019-06" db="EMBL/GenBank/DDBJ databases">
        <authorList>
            <person name="Murdoch R.W."/>
            <person name="Fathepure B."/>
        </authorList>
    </citation>
    <scope>NUCLEOTIDE SEQUENCE</scope>
</reference>
<evidence type="ECO:0000256" key="1">
    <source>
        <dbReference type="ARBA" id="ARBA00022729"/>
    </source>
</evidence>
<dbReference type="AlphaFoldDB" id="A0A5B8R7X7"/>
<dbReference type="EMBL" id="MN079097">
    <property type="protein sequence ID" value="QEA05229.1"/>
    <property type="molecule type" value="Genomic_DNA"/>
</dbReference>
<gene>
    <name evidence="4" type="primary">lptE</name>
    <name evidence="4" type="ORF">KBTEX_01549</name>
</gene>
<accession>A0A5B8R7X7</accession>
<dbReference type="HAMAP" id="MF_01186">
    <property type="entry name" value="LPS_assembly_LptE"/>
    <property type="match status" value="1"/>
</dbReference>
<keyword evidence="1" id="KW-0732">Signal</keyword>
<sequence>MRAFTRALTVCLAAVIVAGCGWQLRGAGMEGLSGRAVAVTAPNGLSTLERVVRRELNALGGRMVAEGAGEQSLELVSENQNRRVLAKDDRGRAEEYELTYRLSYRIGTPGSDTPPRSMVATTDGTYRADGNDALAEQSRRNRLVESLRVEAVRLMLARLAAASPEQGQP</sequence>
<dbReference type="PANTHER" id="PTHR38098:SF1">
    <property type="entry name" value="LPS-ASSEMBLY LIPOPROTEIN LPTE"/>
    <property type="match status" value="1"/>
</dbReference>
<dbReference type="PANTHER" id="PTHR38098">
    <property type="entry name" value="LPS-ASSEMBLY LIPOPROTEIN LPTE"/>
    <property type="match status" value="1"/>
</dbReference>
<dbReference type="InterPro" id="IPR007485">
    <property type="entry name" value="LPS_assembly_LptE"/>
</dbReference>
<dbReference type="Gene3D" id="3.30.160.150">
    <property type="entry name" value="Lipoprotein like domain"/>
    <property type="match status" value="1"/>
</dbReference>
<evidence type="ECO:0000256" key="3">
    <source>
        <dbReference type="ARBA" id="ARBA00023237"/>
    </source>
</evidence>
<evidence type="ECO:0000256" key="2">
    <source>
        <dbReference type="ARBA" id="ARBA00023136"/>
    </source>
</evidence>